<reference evidence="2 3" key="1">
    <citation type="submission" date="2019-12" db="EMBL/GenBank/DDBJ databases">
        <authorList>
            <person name="Zhao J."/>
        </authorList>
    </citation>
    <scope>NUCLEOTIDE SEQUENCE [LARGE SCALE GENOMIC DNA]</scope>
    <source>
        <strain evidence="2 3">S-15</strain>
    </source>
</reference>
<dbReference type="PANTHER" id="PTHR33706">
    <property type="entry name" value="MORN VARIANT REPEAT PROTEIN"/>
    <property type="match status" value="1"/>
</dbReference>
<name>A0A6N9NEH0_9FLAO</name>
<evidence type="ECO:0000313" key="3">
    <source>
        <dbReference type="Proteomes" id="UP000470771"/>
    </source>
</evidence>
<keyword evidence="3" id="KW-1185">Reference proteome</keyword>
<dbReference type="AlphaFoldDB" id="A0A6N9NEH0"/>
<comment type="caution">
    <text evidence="2">The sequence shown here is derived from an EMBL/GenBank/DDBJ whole genome shotgun (WGS) entry which is preliminary data.</text>
</comment>
<dbReference type="SUPFAM" id="SSF82185">
    <property type="entry name" value="Histone H3 K4-specific methyltransferase SET7/9 N-terminal domain"/>
    <property type="match status" value="4"/>
</dbReference>
<dbReference type="Pfam" id="PF07661">
    <property type="entry name" value="MORN_2"/>
    <property type="match status" value="4"/>
</dbReference>
<sequence>MFKSFLYFFSLIFSISLFAQVGKVDTTSKNYKAFYYSNQQISSHGILENGKPNGYWISYYENGLLKSEGNRENYLLDGPWIFYNEFGDKAKIINYKEEVKNGLTISYDDSCYIIKEEPYVNGIIEGIVKNFYPTKDKILESEIPFNENKENGTAYFYAKDGRVILIVDYNKGFISRKEEINRYDKNNLKVGIWKTFYNNRRTKTEATYKNNLLNGYLKYYSPDGQLVKAELYIDGILQEEGENSINFEIIPTYSDNGKVIEETTYNALGQKDGVSRQFNDSGEVVKSSIFNNDFLIAEGGTIDKQGRKQGYWKEYYLNGKLKNEGEYLDNQKYNKWKYYYENGKAEQIGKYNKNGKPINDWIWYYQNGDTLRYEQYRMGFEDGFLVEKTDSGTVITKGDYIDGYKEGEWYYEMNDHIEKGKYVYGTKNGLWEHFHINGEKVFEGKFIEDSPEGRHRWWYPNGKIRMEGNFSYGEKDGIWKKYDELGNLLITIQYKDGKEYKIDGQKFKTEKN</sequence>
<dbReference type="InterPro" id="IPR011652">
    <property type="entry name" value="MORN_2"/>
</dbReference>
<dbReference type="Gene3D" id="2.20.110.10">
    <property type="entry name" value="Histone H3 K4-specific methyltransferase SET7/9 N-terminal domain"/>
    <property type="match status" value="4"/>
</dbReference>
<evidence type="ECO:0008006" key="4">
    <source>
        <dbReference type="Google" id="ProtNLM"/>
    </source>
</evidence>
<proteinExistence type="predicted"/>
<keyword evidence="1" id="KW-0732">Signal</keyword>
<evidence type="ECO:0000256" key="1">
    <source>
        <dbReference type="SAM" id="SignalP"/>
    </source>
</evidence>
<feature type="chain" id="PRO_5026863318" description="Toxin-antitoxin system YwqK family antitoxin" evidence="1">
    <location>
        <begin position="20"/>
        <end position="512"/>
    </location>
</feature>
<dbReference type="Proteomes" id="UP000470771">
    <property type="component" value="Unassembled WGS sequence"/>
</dbReference>
<dbReference type="PANTHER" id="PTHR33706:SF1">
    <property type="entry name" value="TPR REPEAT PROTEIN"/>
    <property type="match status" value="1"/>
</dbReference>
<dbReference type="Gene3D" id="3.90.930.1">
    <property type="match status" value="1"/>
</dbReference>
<gene>
    <name evidence="2" type="ORF">GQN54_02740</name>
</gene>
<dbReference type="RefSeq" id="WP_160631715.1">
    <property type="nucleotide sequence ID" value="NZ_WWNE01000003.1"/>
</dbReference>
<organism evidence="2 3">
    <name type="scientific">Acidiluteibacter ferrifornacis</name>
    <dbReference type="NCBI Taxonomy" id="2692424"/>
    <lineage>
        <taxon>Bacteria</taxon>
        <taxon>Pseudomonadati</taxon>
        <taxon>Bacteroidota</taxon>
        <taxon>Flavobacteriia</taxon>
        <taxon>Flavobacteriales</taxon>
        <taxon>Cryomorphaceae</taxon>
        <taxon>Acidiluteibacter</taxon>
    </lineage>
</organism>
<dbReference type="EMBL" id="WWNE01000003">
    <property type="protein sequence ID" value="NBG65018.1"/>
    <property type="molecule type" value="Genomic_DNA"/>
</dbReference>
<evidence type="ECO:0000313" key="2">
    <source>
        <dbReference type="EMBL" id="NBG65018.1"/>
    </source>
</evidence>
<protein>
    <recommendedName>
        <fullName evidence="4">Toxin-antitoxin system YwqK family antitoxin</fullName>
    </recommendedName>
</protein>
<feature type="signal peptide" evidence="1">
    <location>
        <begin position="1"/>
        <end position="19"/>
    </location>
</feature>
<accession>A0A6N9NEH0</accession>